<gene>
    <name evidence="1" type="ORF">ECRASSUSDP1_LOCUS9781</name>
</gene>
<dbReference type="AlphaFoldDB" id="A0AAD1XE46"/>
<protein>
    <submittedName>
        <fullName evidence="1">Uncharacterized protein</fullName>
    </submittedName>
</protein>
<evidence type="ECO:0000313" key="1">
    <source>
        <dbReference type="EMBL" id="CAI2368488.1"/>
    </source>
</evidence>
<accession>A0AAD1XE46</accession>
<keyword evidence="2" id="KW-1185">Reference proteome</keyword>
<name>A0AAD1XE46_EUPCR</name>
<organism evidence="1 2">
    <name type="scientific">Euplotes crassus</name>
    <dbReference type="NCBI Taxonomy" id="5936"/>
    <lineage>
        <taxon>Eukaryota</taxon>
        <taxon>Sar</taxon>
        <taxon>Alveolata</taxon>
        <taxon>Ciliophora</taxon>
        <taxon>Intramacronucleata</taxon>
        <taxon>Spirotrichea</taxon>
        <taxon>Hypotrichia</taxon>
        <taxon>Euplotida</taxon>
        <taxon>Euplotidae</taxon>
        <taxon>Moneuplotes</taxon>
    </lineage>
</organism>
<dbReference type="EMBL" id="CAMPGE010009621">
    <property type="protein sequence ID" value="CAI2368488.1"/>
    <property type="molecule type" value="Genomic_DNA"/>
</dbReference>
<proteinExistence type="predicted"/>
<sequence length="393" mass="45885">MELRRANVNQSGDVSGHNKVKLRLKDIARRSKMKFQKNYSRNQNNEYENQSLSGSCHNEFMEKYKKRLKSFNSNQKVHNEYESLNKPQISKTLHKKYLLKNMKFGKPARNNSSVILKRTKQRHFASEIDYSDAKSIISQTRLGLKQKNNILGSEKRMRRSNSVIKKRPGGLFDKNLPRLNQSQLDHPLADDEDFVKKNAIDALKNIDRLIREDLKCSSCGEILEKHEVEFSKQMQIYQDEPETSEQKLICSRCVYNMLLSQDIRDGQPSSLVLNIKKNPKPVQKETVQTPHEANFIKRVNTERKLPSINKKIMETPKKGQEDVNYSLIISKKLSQKHDLFGPPEDYKMNITSTNRDLYQEIPMSSENMYNPLRKKKTDLSNYIDAFFKLHSKS</sequence>
<comment type="caution">
    <text evidence="1">The sequence shown here is derived from an EMBL/GenBank/DDBJ whole genome shotgun (WGS) entry which is preliminary data.</text>
</comment>
<evidence type="ECO:0000313" key="2">
    <source>
        <dbReference type="Proteomes" id="UP001295684"/>
    </source>
</evidence>
<reference evidence="1" key="1">
    <citation type="submission" date="2023-07" db="EMBL/GenBank/DDBJ databases">
        <authorList>
            <consortium name="AG Swart"/>
            <person name="Singh M."/>
            <person name="Singh A."/>
            <person name="Seah K."/>
            <person name="Emmerich C."/>
        </authorList>
    </citation>
    <scope>NUCLEOTIDE SEQUENCE</scope>
    <source>
        <strain evidence="1">DP1</strain>
    </source>
</reference>
<dbReference type="Proteomes" id="UP001295684">
    <property type="component" value="Unassembled WGS sequence"/>
</dbReference>